<name>A0A839ZZK2_9CAUL</name>
<keyword evidence="3" id="KW-1185">Reference proteome</keyword>
<sequence length="151" mass="16110">MASSQDMLDSRAGQFLNLSGLMLVILAVPTLSIYETWSEQAAMRRAWNIAGPACPVVEPSATFFGAKGPKGFDYGGIRFERRYGHVSCVAPAKRGMVGGEVYRVCQFTAPAALAVTADGRTHLYKTGVGQRATVTVRDGQVSCVLGGWFSG</sequence>
<keyword evidence="1" id="KW-0472">Membrane</keyword>
<comment type="caution">
    <text evidence="2">The sequence shown here is derived from an EMBL/GenBank/DDBJ whole genome shotgun (WGS) entry which is preliminary data.</text>
</comment>
<evidence type="ECO:0000313" key="2">
    <source>
        <dbReference type="EMBL" id="MBB3890680.1"/>
    </source>
</evidence>
<gene>
    <name evidence="2" type="ORF">GGQ61_001397</name>
</gene>
<reference evidence="2 3" key="1">
    <citation type="submission" date="2020-08" db="EMBL/GenBank/DDBJ databases">
        <title>Genomic Encyclopedia of Type Strains, Phase IV (KMG-IV): sequencing the most valuable type-strain genomes for metagenomic binning, comparative biology and taxonomic classification.</title>
        <authorList>
            <person name="Goeker M."/>
        </authorList>
    </citation>
    <scope>NUCLEOTIDE SEQUENCE [LARGE SCALE GENOMIC DNA]</scope>
    <source>
        <strain evidence="2 3">DSM 21793</strain>
    </source>
</reference>
<organism evidence="2 3">
    <name type="scientific">Phenylobacterium haematophilum</name>
    <dbReference type="NCBI Taxonomy" id="98513"/>
    <lineage>
        <taxon>Bacteria</taxon>
        <taxon>Pseudomonadati</taxon>
        <taxon>Pseudomonadota</taxon>
        <taxon>Alphaproteobacteria</taxon>
        <taxon>Caulobacterales</taxon>
        <taxon>Caulobacteraceae</taxon>
        <taxon>Phenylobacterium</taxon>
    </lineage>
</organism>
<feature type="transmembrane region" description="Helical" evidence="1">
    <location>
        <begin position="15"/>
        <end position="34"/>
    </location>
</feature>
<dbReference type="Proteomes" id="UP000530564">
    <property type="component" value="Unassembled WGS sequence"/>
</dbReference>
<dbReference type="AlphaFoldDB" id="A0A839ZZK2"/>
<protein>
    <submittedName>
        <fullName evidence="2">Uncharacterized protein</fullName>
    </submittedName>
</protein>
<keyword evidence="1" id="KW-1133">Transmembrane helix</keyword>
<accession>A0A839ZZK2</accession>
<evidence type="ECO:0000256" key="1">
    <source>
        <dbReference type="SAM" id="Phobius"/>
    </source>
</evidence>
<dbReference type="RefSeq" id="WP_183771006.1">
    <property type="nucleotide sequence ID" value="NZ_JACIDK010000002.1"/>
</dbReference>
<dbReference type="EMBL" id="JACIDK010000002">
    <property type="protein sequence ID" value="MBB3890680.1"/>
    <property type="molecule type" value="Genomic_DNA"/>
</dbReference>
<proteinExistence type="predicted"/>
<keyword evidence="1" id="KW-0812">Transmembrane</keyword>
<evidence type="ECO:0000313" key="3">
    <source>
        <dbReference type="Proteomes" id="UP000530564"/>
    </source>
</evidence>